<evidence type="ECO:0000313" key="2">
    <source>
        <dbReference type="EMBL" id="ADR79376.1"/>
    </source>
</evidence>
<feature type="non-terminal residue" evidence="2">
    <location>
        <position position="253"/>
    </location>
</feature>
<protein>
    <submittedName>
        <fullName evidence="2">Spike glycoprotein</fullName>
    </submittedName>
</protein>
<feature type="domain" description="Spike glycoprotein S1 coronavirus" evidence="1">
    <location>
        <begin position="103"/>
        <end position="252"/>
    </location>
</feature>
<dbReference type="GO" id="GO:0019064">
    <property type="term" value="P:fusion of virus membrane with host plasma membrane"/>
    <property type="evidence" value="ECO:0007669"/>
    <property type="project" value="InterPro"/>
</dbReference>
<dbReference type="EMBL" id="HQ585083">
    <property type="protein sequence ID" value="ADR79376.1"/>
    <property type="molecule type" value="Genomic_RNA"/>
</dbReference>
<reference evidence="2" key="1">
    <citation type="journal article" date="2010" name="J. Virol.">
        <title>Metagenomic analysis of the viromes of three North American bat species: viral diversity among different bat species that share a common habitat.</title>
        <authorList>
            <person name="Donaldson E.F."/>
            <person name="Haskew A.N."/>
            <person name="Gates J.E."/>
            <person name="Huynh J."/>
            <person name="Moore C.J."/>
            <person name="Frieman M.B."/>
        </authorList>
    </citation>
    <scope>NUCLEOTIDE SEQUENCE</scope>
    <source>
        <strain evidence="2">Appalachian Ridge Coronavirus</strain>
    </source>
</reference>
<proteinExistence type="predicted"/>
<accession>E5Q339</accession>
<organism evidence="2">
    <name type="scientific">Alphacoronavirus Eptesicus fuscus/Appalachian Ridge/P3-C766/IT/USA/2009</name>
    <dbReference type="NCBI Taxonomy" id="931894"/>
    <lineage>
        <taxon>Viruses</taxon>
        <taxon>Riboviria</taxon>
        <taxon>Orthornavirae</taxon>
        <taxon>Pisuviricota</taxon>
        <taxon>Pisoniviricetes</taxon>
        <taxon>Nidovirales</taxon>
        <taxon>Cornidovirineae</taxon>
        <taxon>Coronaviridae</taxon>
        <taxon>Orthocoronavirinae</taxon>
        <taxon>Alphacoronavirus</taxon>
    </lineage>
</organism>
<name>E5Q339_9ALPC</name>
<evidence type="ECO:0000259" key="1">
    <source>
        <dbReference type="Pfam" id="PF01600"/>
    </source>
</evidence>
<feature type="non-terminal residue" evidence="2">
    <location>
        <position position="1"/>
    </location>
</feature>
<dbReference type="Pfam" id="PF01600">
    <property type="entry name" value="CoV_S1"/>
    <property type="match status" value="1"/>
</dbReference>
<dbReference type="InterPro" id="IPR002551">
    <property type="entry name" value="Spike_S1_CoV"/>
</dbReference>
<sequence>CHMGKTFVTLYWNMYYYRLYVPGASKWTHAAVYTEDNFKEFGRQFVGQSVAHSLCQLIRLAISPAIRLVMIVLVLLKTFSVILKVDKYQLIFTTQLVCAYQSLLYNTGYHSNQPTTTYLCLRPIPVGVAAEGVLDFSEINTTLCNGYALNGTADAIRFNLNYTDNPFQHASNESVIINTDLGRFVFICGNSSEPSDKTFFPFGKQDTPFYCFLNSTVKQASFLGVLPRILREFVFTKWGSVYINGYNYFQLPP</sequence>